<evidence type="ECO:0008006" key="3">
    <source>
        <dbReference type="Google" id="ProtNLM"/>
    </source>
</evidence>
<organism evidence="1 2">
    <name type="scientific">Alkalibacterium iburiense</name>
    <dbReference type="NCBI Taxonomy" id="290589"/>
    <lineage>
        <taxon>Bacteria</taxon>
        <taxon>Bacillati</taxon>
        <taxon>Bacillota</taxon>
        <taxon>Bacilli</taxon>
        <taxon>Lactobacillales</taxon>
        <taxon>Carnobacteriaceae</taxon>
        <taxon>Alkalibacterium</taxon>
    </lineage>
</organism>
<sequence length="129" mass="14720">MIKENHYVACTILAQDKDGRYVFLVKKEKEGFSFPATVAEPKKTGLACVINRLKEIVHLDIEKLELSELTNAIVDNHRIPLFVFSYDNVDTLPHDLLPEDSELSWAHSENIVSTLEQWKISGVPQFLLI</sequence>
<evidence type="ECO:0000313" key="1">
    <source>
        <dbReference type="EMBL" id="GAA0351293.1"/>
    </source>
</evidence>
<keyword evidence="2" id="KW-1185">Reference proteome</keyword>
<dbReference type="EMBL" id="BAAACW010000007">
    <property type="protein sequence ID" value="GAA0351293.1"/>
    <property type="molecule type" value="Genomic_DNA"/>
</dbReference>
<dbReference type="InterPro" id="IPR015797">
    <property type="entry name" value="NUDIX_hydrolase-like_dom_sf"/>
</dbReference>
<dbReference type="Proteomes" id="UP001501166">
    <property type="component" value="Unassembled WGS sequence"/>
</dbReference>
<gene>
    <name evidence="1" type="ORF">GCM10008932_00550</name>
</gene>
<evidence type="ECO:0000313" key="2">
    <source>
        <dbReference type="Proteomes" id="UP001501166"/>
    </source>
</evidence>
<accession>A0ABN0WZI2</accession>
<name>A0ABN0WZI2_9LACT</name>
<dbReference type="RefSeq" id="WP_343752802.1">
    <property type="nucleotide sequence ID" value="NZ_BAAACW010000007.1"/>
</dbReference>
<protein>
    <recommendedName>
        <fullName evidence="3">Nudix hydrolase domain-containing protein</fullName>
    </recommendedName>
</protein>
<dbReference type="SUPFAM" id="SSF55811">
    <property type="entry name" value="Nudix"/>
    <property type="match status" value="1"/>
</dbReference>
<comment type="caution">
    <text evidence="1">The sequence shown here is derived from an EMBL/GenBank/DDBJ whole genome shotgun (WGS) entry which is preliminary data.</text>
</comment>
<reference evidence="1 2" key="1">
    <citation type="journal article" date="2019" name="Int. J. Syst. Evol. Microbiol.">
        <title>The Global Catalogue of Microorganisms (GCM) 10K type strain sequencing project: providing services to taxonomists for standard genome sequencing and annotation.</title>
        <authorList>
            <consortium name="The Broad Institute Genomics Platform"/>
            <consortium name="The Broad Institute Genome Sequencing Center for Infectious Disease"/>
            <person name="Wu L."/>
            <person name="Ma J."/>
        </authorList>
    </citation>
    <scope>NUCLEOTIDE SEQUENCE [LARGE SCALE GENOMIC DNA]</scope>
    <source>
        <strain evidence="1 2">JCM 12662</strain>
    </source>
</reference>
<proteinExistence type="predicted"/>